<protein>
    <submittedName>
        <fullName evidence="2">Uncharacterized protein</fullName>
    </submittedName>
</protein>
<dbReference type="Proteomes" id="UP000178429">
    <property type="component" value="Unassembled WGS sequence"/>
</dbReference>
<feature type="region of interest" description="Disordered" evidence="1">
    <location>
        <begin position="43"/>
        <end position="70"/>
    </location>
</feature>
<proteinExistence type="predicted"/>
<evidence type="ECO:0000313" key="3">
    <source>
        <dbReference type="Proteomes" id="UP000178429"/>
    </source>
</evidence>
<evidence type="ECO:0000256" key="1">
    <source>
        <dbReference type="SAM" id="MobiDB-lite"/>
    </source>
</evidence>
<sequence length="178" mass="19815">MATAERTAEKRTNFGKITRRDFLRVGFAALLSSLPAVQTASTLINSPAESETSEESRNIDHSRSVYSHANERENNLTPVTLKNGDLITWKWNDPGGFEAVFKVDVSLEPDLNFGATIVPEHVREQGTAIWGYSSLVPITGDMEFHTEEVRGLQINGKPVVCRAETFSPRQMSDCFLQN</sequence>
<feature type="compositionally biased region" description="Basic and acidic residues" evidence="1">
    <location>
        <begin position="54"/>
        <end position="70"/>
    </location>
</feature>
<dbReference type="EMBL" id="MGHL01000019">
    <property type="protein sequence ID" value="OGM68743.1"/>
    <property type="molecule type" value="Genomic_DNA"/>
</dbReference>
<gene>
    <name evidence="2" type="ORF">A2975_05595</name>
</gene>
<name>A0A1F8BXB7_9BACT</name>
<dbReference type="STRING" id="1802525.A2975_05595"/>
<comment type="caution">
    <text evidence="2">The sequence shown here is derived from an EMBL/GenBank/DDBJ whole genome shotgun (WGS) entry which is preliminary data.</text>
</comment>
<evidence type="ECO:0000313" key="2">
    <source>
        <dbReference type="EMBL" id="OGM68743.1"/>
    </source>
</evidence>
<reference evidence="2 3" key="1">
    <citation type="journal article" date="2016" name="Nat. Commun.">
        <title>Thousands of microbial genomes shed light on interconnected biogeochemical processes in an aquifer system.</title>
        <authorList>
            <person name="Anantharaman K."/>
            <person name="Brown C.T."/>
            <person name="Hug L.A."/>
            <person name="Sharon I."/>
            <person name="Castelle C.J."/>
            <person name="Probst A.J."/>
            <person name="Thomas B.C."/>
            <person name="Singh A."/>
            <person name="Wilkins M.J."/>
            <person name="Karaoz U."/>
            <person name="Brodie E.L."/>
            <person name="Williams K.H."/>
            <person name="Hubbard S.S."/>
            <person name="Banfield J.F."/>
        </authorList>
    </citation>
    <scope>NUCLEOTIDE SEQUENCE [LARGE SCALE GENOMIC DNA]</scope>
</reference>
<accession>A0A1F8BXB7</accession>
<dbReference type="AlphaFoldDB" id="A0A1F8BXB7"/>
<organism evidence="2 3">
    <name type="scientific">Candidatus Woesebacteria bacterium RIFCSPLOWO2_01_FULL_44_14</name>
    <dbReference type="NCBI Taxonomy" id="1802525"/>
    <lineage>
        <taxon>Bacteria</taxon>
        <taxon>Candidatus Woeseibacteriota</taxon>
    </lineage>
</organism>